<dbReference type="EC" id="3.6.5.4" evidence="9"/>
<dbReference type="GO" id="GO:0048500">
    <property type="term" value="C:signal recognition particle"/>
    <property type="evidence" value="ECO:0007669"/>
    <property type="project" value="UniProtKB-UniRule"/>
</dbReference>
<evidence type="ECO:0000256" key="5">
    <source>
        <dbReference type="ARBA" id="ARBA00023134"/>
    </source>
</evidence>
<dbReference type="GO" id="GO:0005525">
    <property type="term" value="F:GTP binding"/>
    <property type="evidence" value="ECO:0007669"/>
    <property type="project" value="UniProtKB-UniRule"/>
</dbReference>
<dbReference type="AlphaFoldDB" id="A0A537IW50"/>
<feature type="binding site" evidence="9">
    <location>
        <begin position="107"/>
        <end position="114"/>
    </location>
    <ligand>
        <name>GTP</name>
        <dbReference type="ChEBI" id="CHEBI:37565"/>
    </ligand>
</feature>
<keyword evidence="4 9" id="KW-0694">RNA-binding</keyword>
<name>A0A537IW50_9BACT</name>
<dbReference type="EMBL" id="VBAP01000043">
    <property type="protein sequence ID" value="TMI75544.1"/>
    <property type="molecule type" value="Genomic_DNA"/>
</dbReference>
<dbReference type="InterPro" id="IPR003593">
    <property type="entry name" value="AAA+_ATPase"/>
</dbReference>
<proteinExistence type="inferred from homology"/>
<dbReference type="PANTHER" id="PTHR11564">
    <property type="entry name" value="SIGNAL RECOGNITION PARTICLE 54K PROTEIN SRP54"/>
    <property type="match status" value="1"/>
</dbReference>
<dbReference type="InterPro" id="IPR022941">
    <property type="entry name" value="SRP54"/>
</dbReference>
<evidence type="ECO:0000313" key="12">
    <source>
        <dbReference type="Proteomes" id="UP000318834"/>
    </source>
</evidence>
<dbReference type="GO" id="GO:0006614">
    <property type="term" value="P:SRP-dependent cotranslational protein targeting to membrane"/>
    <property type="evidence" value="ECO:0007669"/>
    <property type="project" value="InterPro"/>
</dbReference>
<dbReference type="Gene3D" id="1.10.260.30">
    <property type="entry name" value="Signal recognition particle, SRP54 subunit, M-domain"/>
    <property type="match status" value="1"/>
</dbReference>
<gene>
    <name evidence="9" type="primary">ffh</name>
    <name evidence="11" type="ORF">E6H05_06330</name>
</gene>
<reference evidence="11 12" key="1">
    <citation type="journal article" date="2019" name="Nat. Microbiol.">
        <title>Mediterranean grassland soil C-N compound turnover is dependent on rainfall and depth, and is mediated by genomically divergent microorganisms.</title>
        <authorList>
            <person name="Diamond S."/>
            <person name="Andeer P.F."/>
            <person name="Li Z."/>
            <person name="Crits-Christoph A."/>
            <person name="Burstein D."/>
            <person name="Anantharaman K."/>
            <person name="Lane K.R."/>
            <person name="Thomas B.C."/>
            <person name="Pan C."/>
            <person name="Northen T.R."/>
            <person name="Banfield J.F."/>
        </authorList>
    </citation>
    <scope>NUCLEOTIDE SEQUENCE [LARGE SCALE GENOMIC DNA]</scope>
    <source>
        <strain evidence="11">NP_8</strain>
    </source>
</reference>
<evidence type="ECO:0000256" key="4">
    <source>
        <dbReference type="ARBA" id="ARBA00022884"/>
    </source>
</evidence>
<dbReference type="Gene3D" id="1.20.120.140">
    <property type="entry name" value="Signal recognition particle SRP54, nucleotide-binding domain"/>
    <property type="match status" value="1"/>
</dbReference>
<accession>A0A537IW50</accession>
<feature type="binding site" evidence="9">
    <location>
        <begin position="189"/>
        <end position="193"/>
    </location>
    <ligand>
        <name>GTP</name>
        <dbReference type="ChEBI" id="CHEBI:37565"/>
    </ligand>
</feature>
<dbReference type="Proteomes" id="UP000318834">
    <property type="component" value="Unassembled WGS sequence"/>
</dbReference>
<dbReference type="Pfam" id="PF00448">
    <property type="entry name" value="SRP54"/>
    <property type="match status" value="1"/>
</dbReference>
<dbReference type="InterPro" id="IPR004780">
    <property type="entry name" value="SRP"/>
</dbReference>
<keyword evidence="2 9" id="KW-0547">Nucleotide-binding</keyword>
<dbReference type="PANTHER" id="PTHR11564:SF5">
    <property type="entry name" value="SIGNAL RECOGNITION PARTICLE SUBUNIT SRP54"/>
    <property type="match status" value="1"/>
</dbReference>
<dbReference type="SMART" id="SM00382">
    <property type="entry name" value="AAA"/>
    <property type="match status" value="1"/>
</dbReference>
<dbReference type="HAMAP" id="MF_00306">
    <property type="entry name" value="SRP54"/>
    <property type="match status" value="1"/>
</dbReference>
<sequence length="444" mass="48242">MFESLQSRLQQIVQRLAGRGVLSEADVDAALREVRLALLEADVNFKVAKAFVDRVRAAAVGQQVLTHLAPGQQVVKLVYEELVRLLGGTTHALRFADQPPTVILLVGLHGAGKTTTAGKLAMRLRNGGRRPLLVATDLRRPAAIVQLQVVGQQAGVLVFSLPGATDPVAVATAAVGEARRTGHDVVIIDSAGRQHIDDELMAELVTMREATSPHQVLLVLDAMTGQEAVNIAQRFDELLRLDGLIVTKLDGDARGGAVLSVVEVTGRPVLFAGVGEKLDGLEPFHPDRMASRILGMGDVLTLIEKAQGAVDAQTAADLERKLRRAEFTLDDFRAQLRQVRTMGPLESLVEMLPGAVRPKGAMAGMDDRALRRVEAIIDSMTPDERTHPHLIDGSRRRRIAKGSGTTIQDVNRLLRQFEEARRLVKRMSGLEGKGKRGKLQFPLR</sequence>
<dbReference type="PROSITE" id="PS00300">
    <property type="entry name" value="SRP54"/>
    <property type="match status" value="1"/>
</dbReference>
<evidence type="ECO:0000256" key="1">
    <source>
        <dbReference type="ARBA" id="ARBA00005450"/>
    </source>
</evidence>
<comment type="domain">
    <text evidence="9">Composed of three domains: the N-terminal N domain, which is responsible for interactions with the ribosome, the central G domain, which binds GTP, and the C-terminal M domain, which binds the RNA and the signal sequence of the RNC.</text>
</comment>
<dbReference type="GO" id="GO:0008312">
    <property type="term" value="F:7S RNA binding"/>
    <property type="evidence" value="ECO:0007669"/>
    <property type="project" value="InterPro"/>
</dbReference>
<dbReference type="CDD" id="cd18539">
    <property type="entry name" value="SRP_G"/>
    <property type="match status" value="1"/>
</dbReference>
<evidence type="ECO:0000256" key="7">
    <source>
        <dbReference type="ARBA" id="ARBA00023274"/>
    </source>
</evidence>
<comment type="caution">
    <text evidence="11">The sequence shown here is derived from an EMBL/GenBank/DDBJ whole genome shotgun (WGS) entry which is preliminary data.</text>
</comment>
<dbReference type="InterPro" id="IPR013822">
    <property type="entry name" value="Signal_recog_particl_SRP54_hlx"/>
</dbReference>
<comment type="function">
    <text evidence="9">Involved in targeting and insertion of nascent membrane proteins into the cytoplasmic membrane. Binds to the hydrophobic signal sequence of the ribosome-nascent chain (RNC) as it emerges from the ribosomes. The SRP-RNC complex is then targeted to the cytoplasmic membrane where it interacts with the SRP receptor FtsY.</text>
</comment>
<evidence type="ECO:0000256" key="9">
    <source>
        <dbReference type="HAMAP-Rule" id="MF_00306"/>
    </source>
</evidence>
<evidence type="ECO:0000256" key="8">
    <source>
        <dbReference type="ARBA" id="ARBA00048027"/>
    </source>
</evidence>
<feature type="domain" description="SRP54-type proteins GTP-binding" evidence="10">
    <location>
        <begin position="268"/>
        <end position="281"/>
    </location>
</feature>
<dbReference type="SMART" id="SM00962">
    <property type="entry name" value="SRP54"/>
    <property type="match status" value="1"/>
</dbReference>
<keyword evidence="7 9" id="KW-0687">Ribonucleoprotein</keyword>
<organism evidence="11 12">
    <name type="scientific">Candidatus Segetimicrobium genomatis</name>
    <dbReference type="NCBI Taxonomy" id="2569760"/>
    <lineage>
        <taxon>Bacteria</taxon>
        <taxon>Bacillati</taxon>
        <taxon>Candidatus Sysuimicrobiota</taxon>
        <taxon>Candidatus Sysuimicrobiia</taxon>
        <taxon>Candidatus Sysuimicrobiales</taxon>
        <taxon>Candidatus Segetimicrobiaceae</taxon>
        <taxon>Candidatus Segetimicrobium</taxon>
    </lineage>
</organism>
<dbReference type="InterPro" id="IPR004125">
    <property type="entry name" value="Signal_recog_particle_SRP54_M"/>
</dbReference>
<evidence type="ECO:0000259" key="10">
    <source>
        <dbReference type="PROSITE" id="PS00300"/>
    </source>
</evidence>
<keyword evidence="6 9" id="KW-0733">Signal recognition particle</keyword>
<comment type="subunit">
    <text evidence="9">Part of the signal recognition particle protein translocation system, which is composed of SRP and FtsY.</text>
</comment>
<comment type="catalytic activity">
    <reaction evidence="8 9">
        <text>GTP + H2O = GDP + phosphate + H(+)</text>
        <dbReference type="Rhea" id="RHEA:19669"/>
        <dbReference type="ChEBI" id="CHEBI:15377"/>
        <dbReference type="ChEBI" id="CHEBI:15378"/>
        <dbReference type="ChEBI" id="CHEBI:37565"/>
        <dbReference type="ChEBI" id="CHEBI:43474"/>
        <dbReference type="ChEBI" id="CHEBI:58189"/>
        <dbReference type="EC" id="3.6.5.4"/>
    </reaction>
</comment>
<keyword evidence="5 9" id="KW-0342">GTP-binding</keyword>
<keyword evidence="9" id="KW-0963">Cytoplasm</keyword>
<evidence type="ECO:0000256" key="6">
    <source>
        <dbReference type="ARBA" id="ARBA00023135"/>
    </source>
</evidence>
<protein>
    <recommendedName>
        <fullName evidence="9">Signal recognition particle protein</fullName>
        <ecNumber evidence="9">3.6.5.4</ecNumber>
    </recommendedName>
    <alternativeName>
        <fullName evidence="9">Fifty-four homolog</fullName>
    </alternativeName>
</protein>
<dbReference type="NCBIfam" id="TIGR00959">
    <property type="entry name" value="ffh"/>
    <property type="match status" value="1"/>
</dbReference>
<dbReference type="InterPro" id="IPR036891">
    <property type="entry name" value="Signal_recog_part_SRP54_M_sf"/>
</dbReference>
<dbReference type="InterPro" id="IPR027417">
    <property type="entry name" value="P-loop_NTPase"/>
</dbReference>
<dbReference type="SMART" id="SM00963">
    <property type="entry name" value="SRP54_N"/>
    <property type="match status" value="1"/>
</dbReference>
<keyword evidence="3 9" id="KW-0378">Hydrolase</keyword>
<evidence type="ECO:0000256" key="2">
    <source>
        <dbReference type="ARBA" id="ARBA00022741"/>
    </source>
</evidence>
<dbReference type="Gene3D" id="3.40.50.300">
    <property type="entry name" value="P-loop containing nucleotide triphosphate hydrolases"/>
    <property type="match status" value="1"/>
</dbReference>
<comment type="subcellular location">
    <subcellularLocation>
        <location evidence="9">Cytoplasm</location>
    </subcellularLocation>
    <text evidence="9">The SRP-RNC complex is targeted to the cytoplasmic membrane.</text>
</comment>
<dbReference type="SUPFAM" id="SSF47446">
    <property type="entry name" value="Signal peptide-binding domain"/>
    <property type="match status" value="1"/>
</dbReference>
<dbReference type="GO" id="GO:0003924">
    <property type="term" value="F:GTPase activity"/>
    <property type="evidence" value="ECO:0007669"/>
    <property type="project" value="UniProtKB-UniRule"/>
</dbReference>
<feature type="binding site" evidence="9">
    <location>
        <begin position="247"/>
        <end position="250"/>
    </location>
    <ligand>
        <name>GTP</name>
        <dbReference type="ChEBI" id="CHEBI:37565"/>
    </ligand>
</feature>
<dbReference type="InterPro" id="IPR000897">
    <property type="entry name" value="SRP54_GTPase_dom"/>
</dbReference>
<evidence type="ECO:0000313" key="11">
    <source>
        <dbReference type="EMBL" id="TMI75544.1"/>
    </source>
</evidence>
<dbReference type="InterPro" id="IPR042101">
    <property type="entry name" value="SRP54_N_sf"/>
</dbReference>
<dbReference type="Pfam" id="PF02881">
    <property type="entry name" value="SRP54_N"/>
    <property type="match status" value="1"/>
</dbReference>
<dbReference type="SUPFAM" id="SSF52540">
    <property type="entry name" value="P-loop containing nucleoside triphosphate hydrolases"/>
    <property type="match status" value="1"/>
</dbReference>
<comment type="similarity">
    <text evidence="1 9">Belongs to the GTP-binding SRP family. SRP54 subfamily.</text>
</comment>
<dbReference type="Pfam" id="PF02978">
    <property type="entry name" value="SRP_SPB"/>
    <property type="match status" value="1"/>
</dbReference>
<evidence type="ECO:0000256" key="3">
    <source>
        <dbReference type="ARBA" id="ARBA00022801"/>
    </source>
</evidence>